<feature type="domain" description="Peptidase S9 prolyl oligopeptidase catalytic" evidence="4">
    <location>
        <begin position="455"/>
        <end position="662"/>
    </location>
</feature>
<protein>
    <submittedName>
        <fullName evidence="5">S9 family peptidase</fullName>
    </submittedName>
</protein>
<dbReference type="InterPro" id="IPR001375">
    <property type="entry name" value="Peptidase_S9_cat"/>
</dbReference>
<evidence type="ECO:0000256" key="2">
    <source>
        <dbReference type="ARBA" id="ARBA00022825"/>
    </source>
</evidence>
<comment type="caution">
    <text evidence="5">The sequence shown here is derived from an EMBL/GenBank/DDBJ whole genome shotgun (WGS) entry which is preliminary data.</text>
</comment>
<evidence type="ECO:0000259" key="4">
    <source>
        <dbReference type="Pfam" id="PF00326"/>
    </source>
</evidence>
<proteinExistence type="predicted"/>
<evidence type="ECO:0000313" key="6">
    <source>
        <dbReference type="Proteomes" id="UP000633814"/>
    </source>
</evidence>
<dbReference type="InterPro" id="IPR011042">
    <property type="entry name" value="6-blade_b-propeller_TolB-like"/>
</dbReference>
<dbReference type="RefSeq" id="WP_226752081.1">
    <property type="nucleotide sequence ID" value="NZ_JAEINI020000013.1"/>
</dbReference>
<dbReference type="PANTHER" id="PTHR42776:SF27">
    <property type="entry name" value="DIPEPTIDYL PEPTIDASE FAMILY MEMBER 6"/>
    <property type="match status" value="1"/>
</dbReference>
<dbReference type="Gene3D" id="3.40.50.1820">
    <property type="entry name" value="alpha/beta hydrolase"/>
    <property type="match status" value="1"/>
</dbReference>
<dbReference type="PANTHER" id="PTHR42776">
    <property type="entry name" value="SERINE PEPTIDASE S9 FAMILY MEMBER"/>
    <property type="match status" value="1"/>
</dbReference>
<name>A0ABS8C6P7_9ALTE</name>
<gene>
    <name evidence="5" type="ORF">JAO78_014480</name>
</gene>
<dbReference type="Gene3D" id="2.120.10.30">
    <property type="entry name" value="TolB, C-terminal domain"/>
    <property type="match status" value="2"/>
</dbReference>
<keyword evidence="1" id="KW-0378">Hydrolase</keyword>
<keyword evidence="2" id="KW-0645">Protease</keyword>
<evidence type="ECO:0000256" key="1">
    <source>
        <dbReference type="ARBA" id="ARBA00022801"/>
    </source>
</evidence>
<accession>A0ABS8C6P7</accession>
<dbReference type="SUPFAM" id="SSF53474">
    <property type="entry name" value="alpha/beta-Hydrolases"/>
    <property type="match status" value="1"/>
</dbReference>
<evidence type="ECO:0000313" key="5">
    <source>
        <dbReference type="EMBL" id="MCB5228017.1"/>
    </source>
</evidence>
<dbReference type="InterPro" id="IPR011659">
    <property type="entry name" value="WD40"/>
</dbReference>
<dbReference type="Proteomes" id="UP000633814">
    <property type="component" value="Unassembled WGS sequence"/>
</dbReference>
<keyword evidence="3" id="KW-0732">Signal</keyword>
<keyword evidence="6" id="KW-1185">Reference proteome</keyword>
<organism evidence="5 6">
    <name type="scientific">Alishewanella maricola</name>
    <dbReference type="NCBI Taxonomy" id="2795740"/>
    <lineage>
        <taxon>Bacteria</taxon>
        <taxon>Pseudomonadati</taxon>
        <taxon>Pseudomonadota</taxon>
        <taxon>Gammaproteobacteria</taxon>
        <taxon>Alteromonadales</taxon>
        <taxon>Alteromonadaceae</taxon>
        <taxon>Alishewanella</taxon>
    </lineage>
</organism>
<dbReference type="SUPFAM" id="SSF82171">
    <property type="entry name" value="DPP6 N-terminal domain-like"/>
    <property type="match status" value="1"/>
</dbReference>
<keyword evidence="2" id="KW-0720">Serine protease</keyword>
<dbReference type="InterPro" id="IPR029058">
    <property type="entry name" value="AB_hydrolase_fold"/>
</dbReference>
<evidence type="ECO:0000256" key="3">
    <source>
        <dbReference type="SAM" id="SignalP"/>
    </source>
</evidence>
<feature type="signal peptide" evidence="3">
    <location>
        <begin position="1"/>
        <end position="19"/>
    </location>
</feature>
<reference evidence="5 6" key="1">
    <citation type="submission" date="2021-10" db="EMBL/GenBank/DDBJ databases">
        <title>Alishewanella koreense sp. nov. isolated from seawater of southwestern coast in South Korea and the proposal for the reclassification of Rheinheimera perlucida and Rheinheimera tuosuensis as Arsukibacterium perlucida and Arsukibacterium tuosuensis.</title>
        <authorList>
            <person name="Kim K.H."/>
            <person name="Ruan W."/>
            <person name="Kim K.R."/>
            <person name="Baek J.H."/>
            <person name="Jeon C.O."/>
        </authorList>
    </citation>
    <scope>NUCLEOTIDE SEQUENCE [LARGE SCALE GENOMIC DNA]</scope>
    <source>
        <strain evidence="5 6">16-MA</strain>
    </source>
</reference>
<dbReference type="EMBL" id="JAEINI020000013">
    <property type="protein sequence ID" value="MCB5228017.1"/>
    <property type="molecule type" value="Genomic_DNA"/>
</dbReference>
<feature type="chain" id="PRO_5045444871" evidence="3">
    <location>
        <begin position="20"/>
        <end position="667"/>
    </location>
</feature>
<dbReference type="Pfam" id="PF07676">
    <property type="entry name" value="PD40"/>
    <property type="match status" value="3"/>
</dbReference>
<sequence>MLLRYFLYFILCCCFSAFADTRGMQPEDYYRFVFVAEPQLAPNGKQVAFVHTTIAADKRERLSNLWLVATDGKSPPRQLSFSNADSSPVWSPDGSMLAFISGREVGQQLYILPMEGGEARAITALKQAGIRDVKWSPDGQQLLLTLSVDPTVTDPRTEKSKSNQAQADVVVITDALYKRNGGGYLNERRSGLWLLDLNSEKLTKLTGDARWHDHSAAFSPDGKQIVFASDRSADALEGSMQQGLYLYQLSDGSTKQLTTLPGNASAPQWSPDGRRLLYQYQADYFTPEQLVLLTLRDGTNKQVAVDWDRNANSMQWLNNDRILLSADHLGARPLFELNLRRDKTQIRLSEQGSASNVSLSANGKQLSYLWQDALNLPEIWFQTESNAPRQLTQFNQALLAELTLQPLESFWFEHEQGKSQGFFIKPLGWQAGQSYPLVLNIKGGPGGMWGDEWFHEFQMMAARGYAVVFTNYRGSTGYGFAHQHAVHADYGGVDYRDNMAVLDTVLQQHDWLDATRLFITGGSHGGFLTNWITTQTSRFKAAVTQRSVSNWISEAGTQQFPPNAMRREFAGSIWESYDLYWDRSPLKHADKVTTPTLIIHSTADHITPIGQGEEWFYALKANQVPVEMVVFKDENHSLSRSGTPVNLVERLKRILDWFERYHQPTKA</sequence>
<dbReference type="Pfam" id="PF00326">
    <property type="entry name" value="Peptidase_S9"/>
    <property type="match status" value="1"/>
</dbReference>